<dbReference type="AlphaFoldDB" id="A0A397PBS5"/>
<name>A0A397PBS5_9SPHN</name>
<feature type="domain" description="PurM-like N-terminal" evidence="16">
    <location>
        <begin position="85"/>
        <end position="190"/>
    </location>
</feature>
<dbReference type="Proteomes" id="UP000266568">
    <property type="component" value="Unassembled WGS sequence"/>
</dbReference>
<dbReference type="InterPro" id="IPR016188">
    <property type="entry name" value="PurM-like_N"/>
</dbReference>
<evidence type="ECO:0000256" key="13">
    <source>
        <dbReference type="ARBA" id="ARBA00033093"/>
    </source>
</evidence>
<evidence type="ECO:0000256" key="3">
    <source>
        <dbReference type="ARBA" id="ARBA00010280"/>
    </source>
</evidence>
<comment type="caution">
    <text evidence="18">The sequence shown here is derived from an EMBL/GenBank/DDBJ whole genome shotgun (WGS) entry which is preliminary data.</text>
</comment>
<evidence type="ECO:0000256" key="8">
    <source>
        <dbReference type="ARBA" id="ARBA00022741"/>
    </source>
</evidence>
<evidence type="ECO:0000313" key="18">
    <source>
        <dbReference type="EMBL" id="RIA45853.1"/>
    </source>
</evidence>
<dbReference type="NCBIfam" id="TIGR00878">
    <property type="entry name" value="purM"/>
    <property type="match status" value="1"/>
</dbReference>
<dbReference type="InterPro" id="IPR010918">
    <property type="entry name" value="PurM-like_C_dom"/>
</dbReference>
<dbReference type="SUPFAM" id="SSF56042">
    <property type="entry name" value="PurM C-terminal domain-like"/>
    <property type="match status" value="1"/>
</dbReference>
<accession>A0A397PBS5</accession>
<evidence type="ECO:0000313" key="19">
    <source>
        <dbReference type="Proteomes" id="UP000266568"/>
    </source>
</evidence>
<dbReference type="InterPro" id="IPR004733">
    <property type="entry name" value="PurM_cligase"/>
</dbReference>
<dbReference type="CDD" id="cd02196">
    <property type="entry name" value="PurM"/>
    <property type="match status" value="1"/>
</dbReference>
<keyword evidence="7 15" id="KW-0436">Ligase</keyword>
<dbReference type="GO" id="GO:0004641">
    <property type="term" value="F:phosphoribosylformylglycinamidine cyclo-ligase activity"/>
    <property type="evidence" value="ECO:0007669"/>
    <property type="project" value="UniProtKB-UniRule"/>
</dbReference>
<keyword evidence="8 15" id="KW-0547">Nucleotide-binding</keyword>
<dbReference type="EC" id="6.3.3.1" evidence="4 15"/>
<keyword evidence="19" id="KW-1185">Reference proteome</keyword>
<evidence type="ECO:0000256" key="6">
    <source>
        <dbReference type="ARBA" id="ARBA00022490"/>
    </source>
</evidence>
<evidence type="ECO:0000256" key="7">
    <source>
        <dbReference type="ARBA" id="ARBA00022598"/>
    </source>
</evidence>
<dbReference type="GO" id="GO:0005829">
    <property type="term" value="C:cytosol"/>
    <property type="evidence" value="ECO:0007669"/>
    <property type="project" value="TreeGrafter"/>
</dbReference>
<keyword evidence="6 15" id="KW-0963">Cytoplasm</keyword>
<proteinExistence type="inferred from homology"/>
<comment type="pathway">
    <text evidence="2 15">Purine metabolism; IMP biosynthesis via de novo pathway; 5-amino-1-(5-phospho-D-ribosyl)imidazole from N(2)-formyl-N(1)-(5-phospho-D-ribosyl)glycinamide: step 2/2.</text>
</comment>
<dbReference type="EMBL" id="QXDC01000002">
    <property type="protein sequence ID" value="RIA45853.1"/>
    <property type="molecule type" value="Genomic_DNA"/>
</dbReference>
<dbReference type="InterPro" id="IPR036921">
    <property type="entry name" value="PurM-like_N_sf"/>
</dbReference>
<dbReference type="FunFam" id="3.90.650.10:FF:000011">
    <property type="entry name" value="Phosphoribosylformylglycinamidine cyclo-ligase"/>
    <property type="match status" value="1"/>
</dbReference>
<evidence type="ECO:0000259" key="16">
    <source>
        <dbReference type="Pfam" id="PF00586"/>
    </source>
</evidence>
<gene>
    <name evidence="15" type="primary">purM</name>
    <name evidence="18" type="ORF">DFR49_0381</name>
</gene>
<evidence type="ECO:0000256" key="5">
    <source>
        <dbReference type="ARBA" id="ARBA00020367"/>
    </source>
</evidence>
<evidence type="ECO:0000256" key="1">
    <source>
        <dbReference type="ARBA" id="ARBA00004496"/>
    </source>
</evidence>
<evidence type="ECO:0000256" key="2">
    <source>
        <dbReference type="ARBA" id="ARBA00004686"/>
    </source>
</evidence>
<dbReference type="GO" id="GO:0004637">
    <property type="term" value="F:phosphoribosylamine-glycine ligase activity"/>
    <property type="evidence" value="ECO:0007669"/>
    <property type="project" value="TreeGrafter"/>
</dbReference>
<protein>
    <recommendedName>
        <fullName evidence="5 15">Phosphoribosylformylglycinamidine cyclo-ligase</fullName>
        <ecNumber evidence="4 15">6.3.3.1</ecNumber>
    </recommendedName>
    <alternativeName>
        <fullName evidence="12 15">AIR synthase</fullName>
    </alternativeName>
    <alternativeName>
        <fullName evidence="13 15">AIRS</fullName>
    </alternativeName>
    <alternativeName>
        <fullName evidence="11 15">Phosphoribosyl-aminoimidazole synthetase</fullName>
    </alternativeName>
</protein>
<evidence type="ECO:0000256" key="12">
    <source>
        <dbReference type="ARBA" id="ARBA00032931"/>
    </source>
</evidence>
<reference evidence="18 19" key="1">
    <citation type="submission" date="2018-08" db="EMBL/GenBank/DDBJ databases">
        <title>Genomic Encyclopedia of Type Strains, Phase IV (KMG-IV): sequencing the most valuable type-strain genomes for metagenomic binning, comparative biology and taxonomic classification.</title>
        <authorList>
            <person name="Goeker M."/>
        </authorList>
    </citation>
    <scope>NUCLEOTIDE SEQUENCE [LARGE SCALE GENOMIC DNA]</scope>
    <source>
        <strain evidence="18 19">DSM 25527</strain>
    </source>
</reference>
<dbReference type="SUPFAM" id="SSF55326">
    <property type="entry name" value="PurM N-terminal domain-like"/>
    <property type="match status" value="1"/>
</dbReference>
<evidence type="ECO:0000259" key="17">
    <source>
        <dbReference type="Pfam" id="PF02769"/>
    </source>
</evidence>
<comment type="similarity">
    <text evidence="3 15">Belongs to the AIR synthase family.</text>
</comment>
<dbReference type="HAMAP" id="MF_00741">
    <property type="entry name" value="AIRS"/>
    <property type="match status" value="1"/>
</dbReference>
<dbReference type="Pfam" id="PF00586">
    <property type="entry name" value="AIRS"/>
    <property type="match status" value="1"/>
</dbReference>
<dbReference type="GO" id="GO:0006189">
    <property type="term" value="P:'de novo' IMP biosynthetic process"/>
    <property type="evidence" value="ECO:0007669"/>
    <property type="project" value="UniProtKB-UniRule"/>
</dbReference>
<keyword evidence="9 15" id="KW-0658">Purine biosynthesis</keyword>
<comment type="subcellular location">
    <subcellularLocation>
        <location evidence="1 15">Cytoplasm</location>
    </subcellularLocation>
</comment>
<dbReference type="PANTHER" id="PTHR10520:SF12">
    <property type="entry name" value="TRIFUNCTIONAL PURINE BIOSYNTHETIC PROTEIN ADENOSINE-3"/>
    <property type="match status" value="1"/>
</dbReference>
<dbReference type="UniPathway" id="UPA00074">
    <property type="reaction ID" value="UER00129"/>
</dbReference>
<keyword evidence="10 15" id="KW-0067">ATP-binding</keyword>
<feature type="domain" description="PurM-like C-terminal" evidence="17">
    <location>
        <begin position="204"/>
        <end position="366"/>
    </location>
</feature>
<evidence type="ECO:0000256" key="10">
    <source>
        <dbReference type="ARBA" id="ARBA00022840"/>
    </source>
</evidence>
<dbReference type="Pfam" id="PF02769">
    <property type="entry name" value="AIRS_C"/>
    <property type="match status" value="1"/>
</dbReference>
<evidence type="ECO:0000256" key="15">
    <source>
        <dbReference type="HAMAP-Rule" id="MF_00741"/>
    </source>
</evidence>
<evidence type="ECO:0000256" key="14">
    <source>
        <dbReference type="ARBA" id="ARBA00049057"/>
    </source>
</evidence>
<evidence type="ECO:0000256" key="9">
    <source>
        <dbReference type="ARBA" id="ARBA00022755"/>
    </source>
</evidence>
<dbReference type="Gene3D" id="3.90.650.10">
    <property type="entry name" value="PurM-like C-terminal domain"/>
    <property type="match status" value="1"/>
</dbReference>
<dbReference type="GO" id="GO:0046084">
    <property type="term" value="P:adenine biosynthetic process"/>
    <property type="evidence" value="ECO:0007669"/>
    <property type="project" value="TreeGrafter"/>
</dbReference>
<comment type="catalytic activity">
    <reaction evidence="14 15">
        <text>2-formamido-N(1)-(5-O-phospho-beta-D-ribosyl)acetamidine + ATP = 5-amino-1-(5-phospho-beta-D-ribosyl)imidazole + ADP + phosphate + H(+)</text>
        <dbReference type="Rhea" id="RHEA:23032"/>
        <dbReference type="ChEBI" id="CHEBI:15378"/>
        <dbReference type="ChEBI" id="CHEBI:30616"/>
        <dbReference type="ChEBI" id="CHEBI:43474"/>
        <dbReference type="ChEBI" id="CHEBI:137981"/>
        <dbReference type="ChEBI" id="CHEBI:147287"/>
        <dbReference type="ChEBI" id="CHEBI:456216"/>
        <dbReference type="EC" id="6.3.3.1"/>
    </reaction>
</comment>
<dbReference type="PANTHER" id="PTHR10520">
    <property type="entry name" value="TRIFUNCTIONAL PURINE BIOSYNTHETIC PROTEIN ADENOSINE-3-RELATED"/>
    <property type="match status" value="1"/>
</dbReference>
<dbReference type="FunFam" id="3.30.1330.10:FF:000001">
    <property type="entry name" value="Phosphoribosylformylglycinamidine cyclo-ligase"/>
    <property type="match status" value="1"/>
</dbReference>
<dbReference type="Gene3D" id="3.30.1330.10">
    <property type="entry name" value="PurM-like, N-terminal domain"/>
    <property type="match status" value="1"/>
</dbReference>
<sequence length="389" mass="40717">MCALLAKQAWKSKRDVVRRVDMNDTSEGHGPYSYADAGVSIAAGNALVKAIAPLARATRRPGADADLGGFGGLFDLKAAGFTDPLLVAANDGVGTKLKLAIDHDRHDGVGIDLVAMCANDLIVQGAEPLFFLDYYASGRLDAGVAERVVASIADGCRQAGCALIGGETAEMPGMYAEGDYDLAGFCVGAVERDRVLTGETIAGGDIILGLGSSGVHSNGFSLVRRLAADKGWDMNAPAPFDHDIALIEALMAPTRIYVKALLPSIAEGRIKGLAHITGGGLLENIPRVLPKGAHARIDAAAWPQSSLMAFLQREGRIEPEEMARTFNCGIGMTVIVAETEVEAVTNALTRANETVHRIGVIEKGTRGCTVEGPAGCWGAKEDWSAAHNA</sequence>
<organism evidence="18 19">
    <name type="scientific">Hephaestia caeni</name>
    <dbReference type="NCBI Taxonomy" id="645617"/>
    <lineage>
        <taxon>Bacteria</taxon>
        <taxon>Pseudomonadati</taxon>
        <taxon>Pseudomonadota</taxon>
        <taxon>Alphaproteobacteria</taxon>
        <taxon>Sphingomonadales</taxon>
        <taxon>Sphingomonadaceae</taxon>
        <taxon>Hephaestia</taxon>
    </lineage>
</organism>
<evidence type="ECO:0000256" key="11">
    <source>
        <dbReference type="ARBA" id="ARBA00031908"/>
    </source>
</evidence>
<dbReference type="GO" id="GO:0005524">
    <property type="term" value="F:ATP binding"/>
    <property type="evidence" value="ECO:0007669"/>
    <property type="project" value="UniProtKB-KW"/>
</dbReference>
<evidence type="ECO:0000256" key="4">
    <source>
        <dbReference type="ARBA" id="ARBA00013047"/>
    </source>
</evidence>
<dbReference type="InterPro" id="IPR036676">
    <property type="entry name" value="PurM-like_C_sf"/>
</dbReference>